<dbReference type="CDD" id="cd00009">
    <property type="entry name" value="AAA"/>
    <property type="match status" value="1"/>
</dbReference>
<evidence type="ECO:0000313" key="12">
    <source>
        <dbReference type="Proteomes" id="UP000193685"/>
    </source>
</evidence>
<accession>A0A1Y2FK18</accession>
<dbReference type="GO" id="GO:0016887">
    <property type="term" value="F:ATP hydrolysis activity"/>
    <property type="evidence" value="ECO:0007669"/>
    <property type="project" value="InterPro"/>
</dbReference>
<dbReference type="PRINTS" id="PR00300">
    <property type="entry name" value="CLPPROTEASEA"/>
</dbReference>
<dbReference type="InterPro" id="IPR041546">
    <property type="entry name" value="ClpA/ClpB_AAA_lid"/>
</dbReference>
<dbReference type="Pfam" id="PF17871">
    <property type="entry name" value="AAA_lid_9"/>
    <property type="match status" value="1"/>
</dbReference>
<dbReference type="PROSITE" id="PS00871">
    <property type="entry name" value="CLPAB_2"/>
    <property type="match status" value="1"/>
</dbReference>
<dbReference type="InterPro" id="IPR036628">
    <property type="entry name" value="Clp_N_dom_sf"/>
</dbReference>
<dbReference type="Pfam" id="PF02861">
    <property type="entry name" value="Clp_N"/>
    <property type="match status" value="1"/>
</dbReference>
<dbReference type="PROSITE" id="PS51903">
    <property type="entry name" value="CLP_R"/>
    <property type="match status" value="1"/>
</dbReference>
<dbReference type="OrthoDB" id="47330at2759"/>
<dbReference type="EMBL" id="MCFI01000008">
    <property type="protein sequence ID" value="ORY83135.1"/>
    <property type="molecule type" value="Genomic_DNA"/>
</dbReference>
<dbReference type="GO" id="GO:0005524">
    <property type="term" value="F:ATP binding"/>
    <property type="evidence" value="ECO:0007669"/>
    <property type="project" value="UniProtKB-KW"/>
</dbReference>
<dbReference type="InterPro" id="IPR003959">
    <property type="entry name" value="ATPase_AAA_core"/>
</dbReference>
<dbReference type="InterPro" id="IPR027417">
    <property type="entry name" value="P-loop_NTPase"/>
</dbReference>
<dbReference type="CDD" id="cd19499">
    <property type="entry name" value="RecA-like_ClpB_Hsp104-like"/>
    <property type="match status" value="1"/>
</dbReference>
<keyword evidence="11" id="KW-0346">Stress response</keyword>
<dbReference type="SUPFAM" id="SSF81923">
    <property type="entry name" value="Double Clp-N motif"/>
    <property type="match status" value="1"/>
</dbReference>
<dbReference type="GO" id="GO:0042026">
    <property type="term" value="P:protein refolding"/>
    <property type="evidence" value="ECO:0007669"/>
    <property type="project" value="TreeGrafter"/>
</dbReference>
<dbReference type="OMA" id="ERMKAVM"/>
<dbReference type="Gene3D" id="1.10.8.60">
    <property type="match status" value="1"/>
</dbReference>
<evidence type="ECO:0000313" key="11">
    <source>
        <dbReference type="EMBL" id="ORY83135.1"/>
    </source>
</evidence>
<dbReference type="AlphaFoldDB" id="A0A1Y2FK18"/>
<dbReference type="SMART" id="SM01086">
    <property type="entry name" value="ClpB_D2-small"/>
    <property type="match status" value="1"/>
</dbReference>
<reference evidence="11 12" key="1">
    <citation type="submission" date="2016-07" db="EMBL/GenBank/DDBJ databases">
        <title>Pervasive Adenine N6-methylation of Active Genes in Fungi.</title>
        <authorList>
            <consortium name="DOE Joint Genome Institute"/>
            <person name="Mondo S.J."/>
            <person name="Dannebaum R.O."/>
            <person name="Kuo R.C."/>
            <person name="Labutti K."/>
            <person name="Haridas S."/>
            <person name="Kuo A."/>
            <person name="Salamov A."/>
            <person name="Ahrendt S.R."/>
            <person name="Lipzen A."/>
            <person name="Sullivan W."/>
            <person name="Andreopoulos W.B."/>
            <person name="Clum A."/>
            <person name="Lindquist E."/>
            <person name="Daum C."/>
            <person name="Ramamoorthy G.K."/>
            <person name="Gryganskyi A."/>
            <person name="Culley D."/>
            <person name="Magnuson J.K."/>
            <person name="James T.Y."/>
            <person name="O'Malley M.A."/>
            <person name="Stajich J.E."/>
            <person name="Spatafora J.W."/>
            <person name="Visel A."/>
            <person name="Grigoriev I.V."/>
        </authorList>
    </citation>
    <scope>NUCLEOTIDE SEQUENCE [LARGE SCALE GENOMIC DNA]</scope>
    <source>
        <strain evidence="11 12">12-1054</strain>
    </source>
</reference>
<keyword evidence="3 8" id="KW-0547">Nucleotide-binding</keyword>
<dbReference type="FunFam" id="3.40.50.300:FF:000010">
    <property type="entry name" value="Chaperone clpB 1, putative"/>
    <property type="match status" value="1"/>
</dbReference>
<dbReference type="Pfam" id="PF00004">
    <property type="entry name" value="AAA"/>
    <property type="match status" value="1"/>
</dbReference>
<dbReference type="PANTHER" id="PTHR11638">
    <property type="entry name" value="ATP-DEPENDENT CLP PROTEASE"/>
    <property type="match status" value="1"/>
</dbReference>
<evidence type="ECO:0000256" key="3">
    <source>
        <dbReference type="ARBA" id="ARBA00022741"/>
    </source>
</evidence>
<dbReference type="InterPro" id="IPR003593">
    <property type="entry name" value="AAA+_ATPase"/>
</dbReference>
<dbReference type="PANTHER" id="PTHR11638:SF18">
    <property type="entry name" value="HEAT SHOCK PROTEIN 104"/>
    <property type="match status" value="1"/>
</dbReference>
<dbReference type="RefSeq" id="XP_040725716.1">
    <property type="nucleotide sequence ID" value="XM_040866878.1"/>
</dbReference>
<evidence type="ECO:0000256" key="2">
    <source>
        <dbReference type="ARBA" id="ARBA00022737"/>
    </source>
</evidence>
<dbReference type="InterPro" id="IPR004176">
    <property type="entry name" value="Clp_R_N"/>
</dbReference>
<dbReference type="GO" id="GO:0043335">
    <property type="term" value="P:protein unfolding"/>
    <property type="evidence" value="ECO:0007669"/>
    <property type="project" value="TreeGrafter"/>
</dbReference>
<dbReference type="InterPro" id="IPR028299">
    <property type="entry name" value="ClpA/B_CS2"/>
</dbReference>
<dbReference type="GO" id="GO:0070370">
    <property type="term" value="P:cellular heat acclimation"/>
    <property type="evidence" value="ECO:0007669"/>
    <property type="project" value="TreeGrafter"/>
</dbReference>
<sequence length="901" mass="99325">MANLQFTNKAEQVLGQAQKLAADYSHPQIDTVHLACALLSPQEDGSIPLFTQIVTKTGADTVQLERALQKELVRTPSQDPAPETVGLSPGALKILKGAESIMKSQKDSFIAIDHIIAALVKDKKIDTILKSCGVTDKALQVAIDQTRGNKRVDTKNAEEGFEALQKYTTDFTQLARDGKLDPVIGREKIIARAIRVLSRRTKNNAILLGDPGVGKTAVAEGLAQRINNDDVPAALQNSKLLSLDLTALVAGTSHRGEFEERLKSVLKEIEDSPVPIILFIDEMHLLAGAGAAGGSMDAANILKPMLARGTLHCIGATTTAEYKKYIEKDSALERRFQVVNVPEPTVADAISILRGLKERYEVFHNLTITDSALVSAAQLASRYLTGRRLPDSAIDLIDEAAASVSVARDSQPEELDQLERAIKRLAVEIHALEREKDQASKERLGKAREEMANLEEQLRPLKVKFESEKARGAELQDARLKLDTLKAKATDAERRGDLQTAADLTYYAIPELEKRIQRLEAEKHQQDQLMQDEDSIIKDVVTDQEIAEVVSRWTNIPATKLKMSDKARLLGLEKHLAETVIGQPEAVKAVANAVRMSRAGLSDPNTPPSFLFCGPSGTGKTLLTKALAEFLFDDRRAITRIDCSEYSEKHSAARLIGAPPGYVGYEEGGQLTEAIRRKPFSIVLFDEVEKAAPDVLLVLLQLLDEGRITDGQGRLCDARNTIIIMTSNLGAKYLLEDSASNSNGKVSKATREHVMSAIRACFRPEFINRLSSITIFNKLTHADIRKIVESRIKEVQERILLNGKNVRLLLDDAAKDYLGAAGYSPQYGARPLNRLIQKEVLERLAVLMLRDQIRDGEDAIITMKGNRLSILANHLGEDGLIEHDMDDEMEDEDEIEVEELE</sequence>
<dbReference type="InterPro" id="IPR019489">
    <property type="entry name" value="Clp_ATPase_C"/>
</dbReference>
<evidence type="ECO:0000256" key="8">
    <source>
        <dbReference type="RuleBase" id="RU004432"/>
    </source>
</evidence>
<dbReference type="GO" id="GO:0051087">
    <property type="term" value="F:protein-folding chaperone binding"/>
    <property type="evidence" value="ECO:0007669"/>
    <property type="project" value="TreeGrafter"/>
</dbReference>
<dbReference type="GO" id="GO:0005829">
    <property type="term" value="C:cytosol"/>
    <property type="evidence" value="ECO:0007669"/>
    <property type="project" value="TreeGrafter"/>
</dbReference>
<dbReference type="FunFam" id="3.40.50.300:FF:000120">
    <property type="entry name" value="ATP-dependent chaperone ClpB"/>
    <property type="match status" value="1"/>
</dbReference>
<dbReference type="Proteomes" id="UP000193685">
    <property type="component" value="Unassembled WGS sequence"/>
</dbReference>
<comment type="caution">
    <text evidence="11">The sequence shown here is derived from an EMBL/GenBank/DDBJ whole genome shotgun (WGS) entry which is preliminary data.</text>
</comment>
<gene>
    <name evidence="11" type="ORF">BCR37DRAFT_292615</name>
</gene>
<dbReference type="SMART" id="SM00382">
    <property type="entry name" value="AAA"/>
    <property type="match status" value="2"/>
</dbReference>
<keyword evidence="12" id="KW-1185">Reference proteome</keyword>
<name>A0A1Y2FK18_PROLT</name>
<comment type="subunit">
    <text evidence="6">Homohexamer, forming a ring with a central pore.</text>
</comment>
<dbReference type="STRING" id="56484.A0A1Y2FK18"/>
<protein>
    <submittedName>
        <fullName evidence="11">Putative heat shock protein Hsp98/Hsp104/ClpA</fullName>
    </submittedName>
</protein>
<evidence type="ECO:0000256" key="4">
    <source>
        <dbReference type="ARBA" id="ARBA00022840"/>
    </source>
</evidence>
<keyword evidence="4 8" id="KW-0067">ATP-binding</keyword>
<keyword evidence="5 8" id="KW-0143">Chaperone</keyword>
<keyword evidence="2 7" id="KW-0677">Repeat</keyword>
<dbReference type="GeneID" id="63783477"/>
<feature type="domain" description="Clp R" evidence="10">
    <location>
        <begin position="2"/>
        <end position="149"/>
    </location>
</feature>
<evidence type="ECO:0000259" key="10">
    <source>
        <dbReference type="PROSITE" id="PS51903"/>
    </source>
</evidence>
<dbReference type="Gene3D" id="3.40.50.300">
    <property type="entry name" value="P-loop containing nucleotide triphosphate hydrolases"/>
    <property type="match status" value="3"/>
</dbReference>
<dbReference type="GO" id="GO:0051082">
    <property type="term" value="F:unfolded protein binding"/>
    <property type="evidence" value="ECO:0007669"/>
    <property type="project" value="TreeGrafter"/>
</dbReference>
<dbReference type="InterPro" id="IPR018368">
    <property type="entry name" value="ClpA/B_CS1"/>
</dbReference>
<dbReference type="InterPro" id="IPR050130">
    <property type="entry name" value="ClpA_ClpB"/>
</dbReference>
<dbReference type="Pfam" id="PF10431">
    <property type="entry name" value="ClpB_D2-small"/>
    <property type="match status" value="1"/>
</dbReference>
<evidence type="ECO:0000256" key="9">
    <source>
        <dbReference type="SAM" id="Coils"/>
    </source>
</evidence>
<evidence type="ECO:0000256" key="1">
    <source>
        <dbReference type="ARBA" id="ARBA00008675"/>
    </source>
</evidence>
<dbReference type="PROSITE" id="PS00870">
    <property type="entry name" value="CLPAB_1"/>
    <property type="match status" value="1"/>
</dbReference>
<comment type="similarity">
    <text evidence="1 8">Belongs to the ClpA/ClpB family.</text>
</comment>
<dbReference type="Gene3D" id="1.10.1780.10">
    <property type="entry name" value="Clp, N-terminal domain"/>
    <property type="match status" value="1"/>
</dbReference>
<evidence type="ECO:0000256" key="6">
    <source>
        <dbReference type="ARBA" id="ARBA00066164"/>
    </source>
</evidence>
<dbReference type="FunFam" id="3.40.50.300:FF:000025">
    <property type="entry name" value="ATP-dependent Clp protease subunit"/>
    <property type="match status" value="1"/>
</dbReference>
<organism evidence="11 12">
    <name type="scientific">Protomyces lactucae-debilis</name>
    <dbReference type="NCBI Taxonomy" id="2754530"/>
    <lineage>
        <taxon>Eukaryota</taxon>
        <taxon>Fungi</taxon>
        <taxon>Dikarya</taxon>
        <taxon>Ascomycota</taxon>
        <taxon>Taphrinomycotina</taxon>
        <taxon>Taphrinomycetes</taxon>
        <taxon>Taphrinales</taxon>
        <taxon>Protomycetaceae</taxon>
        <taxon>Protomyces</taxon>
    </lineage>
</organism>
<evidence type="ECO:0000256" key="7">
    <source>
        <dbReference type="PROSITE-ProRule" id="PRU01251"/>
    </source>
</evidence>
<evidence type="ECO:0000256" key="5">
    <source>
        <dbReference type="ARBA" id="ARBA00023186"/>
    </source>
</evidence>
<proteinExistence type="inferred from homology"/>
<dbReference type="InterPro" id="IPR001270">
    <property type="entry name" value="ClpA/B"/>
</dbReference>
<feature type="coiled-coil region" evidence="9">
    <location>
        <begin position="415"/>
        <end position="529"/>
    </location>
</feature>
<keyword evidence="9" id="KW-0175">Coiled coil</keyword>
<dbReference type="SUPFAM" id="SSF52540">
    <property type="entry name" value="P-loop containing nucleoside triphosphate hydrolases"/>
    <property type="match status" value="2"/>
</dbReference>
<dbReference type="Pfam" id="PF07724">
    <property type="entry name" value="AAA_2"/>
    <property type="match status" value="1"/>
</dbReference>